<keyword evidence="3" id="KW-1185">Reference proteome</keyword>
<evidence type="ECO:0000256" key="1">
    <source>
        <dbReference type="SAM" id="MobiDB-lite"/>
    </source>
</evidence>
<feature type="compositionally biased region" description="Basic and acidic residues" evidence="1">
    <location>
        <begin position="293"/>
        <end position="329"/>
    </location>
</feature>
<organism evidence="2 3">
    <name type="scientific">Gymnopus androsaceus JB14</name>
    <dbReference type="NCBI Taxonomy" id="1447944"/>
    <lineage>
        <taxon>Eukaryota</taxon>
        <taxon>Fungi</taxon>
        <taxon>Dikarya</taxon>
        <taxon>Basidiomycota</taxon>
        <taxon>Agaricomycotina</taxon>
        <taxon>Agaricomycetes</taxon>
        <taxon>Agaricomycetidae</taxon>
        <taxon>Agaricales</taxon>
        <taxon>Marasmiineae</taxon>
        <taxon>Omphalotaceae</taxon>
        <taxon>Gymnopus</taxon>
    </lineage>
</organism>
<feature type="compositionally biased region" description="Basic and acidic residues" evidence="1">
    <location>
        <begin position="240"/>
        <end position="254"/>
    </location>
</feature>
<feature type="compositionally biased region" description="Low complexity" evidence="1">
    <location>
        <begin position="47"/>
        <end position="62"/>
    </location>
</feature>
<feature type="compositionally biased region" description="Basic and acidic residues" evidence="1">
    <location>
        <begin position="80"/>
        <end position="105"/>
    </location>
</feature>
<name>A0A6A4IJ00_9AGAR</name>
<dbReference type="AlphaFoldDB" id="A0A6A4IJ00"/>
<feature type="compositionally biased region" description="Gly residues" evidence="1">
    <location>
        <begin position="379"/>
        <end position="392"/>
    </location>
</feature>
<dbReference type="EMBL" id="ML769386">
    <property type="protein sequence ID" value="KAE9409930.1"/>
    <property type="molecule type" value="Genomic_DNA"/>
</dbReference>
<protein>
    <submittedName>
        <fullName evidence="2">Uncharacterized protein</fullName>
    </submittedName>
</protein>
<evidence type="ECO:0000313" key="2">
    <source>
        <dbReference type="EMBL" id="KAE9409930.1"/>
    </source>
</evidence>
<accession>A0A6A4IJ00</accession>
<feature type="compositionally biased region" description="Basic and acidic residues" evidence="1">
    <location>
        <begin position="272"/>
        <end position="283"/>
    </location>
</feature>
<sequence length="418" mass="47122">MPPLHSSRRGSGSGPLPPFTQLPPMLDSAPRSPHHERTRSHSSHNLPPQQAPYHGPGQGQQQYSENLPPMQHVLHSPPLSDREREGSRSRRHDLHELAGTHDSHAHSMPPISPSADTRRVHNHQRMGPGTYINDPRGRELEREREREREWEDRDHHERDLNYSNTRQREREPSTGGMHSPPGTHRSRDYPEQHHSRAREEYYHENSGPSAIGGVYSRVSRSGTPGSGSRSASVGANDGPSRPDSRGGYFDDRSRGYRHRPPSHPEYYPNEQLVREPPARDTRPPAHYTNTNEELVREPSARDLRPPAHYTKEPLDFVHEDGRSQSRDRSGSGGFPPPPQRRESGDSGGRMREREGLDSRKKNRGEMDVDEEIEENTTASGGGGMSTYTGGGVSDERDRGLQRYHRGSGDNIEDVRMGP</sequence>
<dbReference type="Proteomes" id="UP000799118">
    <property type="component" value="Unassembled WGS sequence"/>
</dbReference>
<feature type="compositionally biased region" description="Basic and acidic residues" evidence="1">
    <location>
        <begin position="135"/>
        <end position="172"/>
    </location>
</feature>
<feature type="compositionally biased region" description="Low complexity" evidence="1">
    <location>
        <begin position="216"/>
        <end position="232"/>
    </location>
</feature>
<gene>
    <name evidence="2" type="ORF">BT96DRAFT_461143</name>
</gene>
<feature type="compositionally biased region" description="Basic residues" evidence="1">
    <location>
        <begin position="32"/>
        <end position="42"/>
    </location>
</feature>
<evidence type="ECO:0000313" key="3">
    <source>
        <dbReference type="Proteomes" id="UP000799118"/>
    </source>
</evidence>
<feature type="compositionally biased region" description="Basic and acidic residues" evidence="1">
    <location>
        <begin position="339"/>
        <end position="366"/>
    </location>
</feature>
<dbReference type="OrthoDB" id="10070927at2759"/>
<proteinExistence type="predicted"/>
<feature type="compositionally biased region" description="Basic and acidic residues" evidence="1">
    <location>
        <begin position="185"/>
        <end position="203"/>
    </location>
</feature>
<feature type="region of interest" description="Disordered" evidence="1">
    <location>
        <begin position="1"/>
        <end position="418"/>
    </location>
</feature>
<reference evidence="2" key="1">
    <citation type="journal article" date="2019" name="Environ. Microbiol.">
        <title>Fungal ecological strategies reflected in gene transcription - a case study of two litter decomposers.</title>
        <authorList>
            <person name="Barbi F."/>
            <person name="Kohler A."/>
            <person name="Barry K."/>
            <person name="Baskaran P."/>
            <person name="Daum C."/>
            <person name="Fauchery L."/>
            <person name="Ihrmark K."/>
            <person name="Kuo A."/>
            <person name="LaButti K."/>
            <person name="Lipzen A."/>
            <person name="Morin E."/>
            <person name="Grigoriev I.V."/>
            <person name="Henrissat B."/>
            <person name="Lindahl B."/>
            <person name="Martin F."/>
        </authorList>
    </citation>
    <scope>NUCLEOTIDE SEQUENCE</scope>
    <source>
        <strain evidence="2">JB14</strain>
    </source>
</reference>